<sequence>MRIGFIGLGLMGGPLARNLIRAGKNVLVYDLKEEAVDRTLEAGSTGERAASLSDLAGCELVFTSLPLPEHVKGTMLGDDGLYAKLSQGATHIELSTIDPGTANDLYAAAAAKGIGYIQCTLGKTPAHAEKAEEPMFIGGDKALVDKYQDIFKIIGIPNYVGSIEASCAVKLISNMIGMTNVAVLAEGIRVGEKAGLDRNQLLELLSDTGARSFQMDVRGPWIAADDFKPRFAVDLAMKDVRLGLEMARAWNLDLKAMEAALKYFQKCSESGFGQEDCNAVCKIVGE</sequence>
<keyword evidence="2" id="KW-0520">NAD</keyword>
<dbReference type="GO" id="GO:0016491">
    <property type="term" value="F:oxidoreductase activity"/>
    <property type="evidence" value="ECO:0007669"/>
    <property type="project" value="UniProtKB-KW"/>
</dbReference>
<evidence type="ECO:0000259" key="5">
    <source>
        <dbReference type="Pfam" id="PF14833"/>
    </source>
</evidence>
<dbReference type="eggNOG" id="COG2084">
    <property type="taxonomic scope" value="Bacteria"/>
</dbReference>
<dbReference type="EMBL" id="ACJN02000001">
    <property type="protein sequence ID" value="EFI36379.1"/>
    <property type="molecule type" value="Genomic_DNA"/>
</dbReference>
<evidence type="ECO:0000259" key="4">
    <source>
        <dbReference type="Pfam" id="PF03446"/>
    </source>
</evidence>
<dbReference type="Proteomes" id="UP000005496">
    <property type="component" value="Unassembled WGS sequence"/>
</dbReference>
<dbReference type="RefSeq" id="WP_008869495.1">
    <property type="nucleotide sequence ID" value="NZ_ACJN02000001.1"/>
</dbReference>
<dbReference type="InterPro" id="IPR036291">
    <property type="entry name" value="NAD(P)-bd_dom_sf"/>
</dbReference>
<dbReference type="InterPro" id="IPR013328">
    <property type="entry name" value="6PGD_dom2"/>
</dbReference>
<dbReference type="InterPro" id="IPR006115">
    <property type="entry name" value="6PGDH_NADP-bd"/>
</dbReference>
<dbReference type="PIRSF" id="PIRSF000103">
    <property type="entry name" value="HIBADH"/>
    <property type="match status" value="1"/>
</dbReference>
<dbReference type="Gene3D" id="1.10.1040.10">
    <property type="entry name" value="N-(1-d-carboxylethyl)-l-norvaline Dehydrogenase, domain 2"/>
    <property type="match status" value="1"/>
</dbReference>
<dbReference type="SUPFAM" id="SSF48179">
    <property type="entry name" value="6-phosphogluconate dehydrogenase C-terminal domain-like"/>
    <property type="match status" value="1"/>
</dbReference>
<keyword evidence="7" id="KW-1185">Reference proteome</keyword>
<dbReference type="AlphaFoldDB" id="D6SKH6"/>
<dbReference type="Pfam" id="PF03446">
    <property type="entry name" value="NAD_binding_2"/>
    <property type="match status" value="1"/>
</dbReference>
<evidence type="ECO:0000256" key="1">
    <source>
        <dbReference type="ARBA" id="ARBA00023002"/>
    </source>
</evidence>
<dbReference type="GO" id="GO:0050661">
    <property type="term" value="F:NADP binding"/>
    <property type="evidence" value="ECO:0007669"/>
    <property type="project" value="InterPro"/>
</dbReference>
<dbReference type="InterPro" id="IPR029154">
    <property type="entry name" value="HIBADH-like_NADP-bd"/>
</dbReference>
<feature type="domain" description="6-phosphogluconate dehydrogenase NADP-binding" evidence="4">
    <location>
        <begin position="2"/>
        <end position="155"/>
    </location>
</feature>
<dbReference type="PANTHER" id="PTHR43060:SF15">
    <property type="entry name" value="3-HYDROXYISOBUTYRATE DEHYDROGENASE-LIKE 1, MITOCHONDRIAL-RELATED"/>
    <property type="match status" value="1"/>
</dbReference>
<dbReference type="Gene3D" id="3.40.50.720">
    <property type="entry name" value="NAD(P)-binding Rossmann-like Domain"/>
    <property type="match status" value="1"/>
</dbReference>
<dbReference type="GO" id="GO:0051287">
    <property type="term" value="F:NAD binding"/>
    <property type="evidence" value="ECO:0007669"/>
    <property type="project" value="InterPro"/>
</dbReference>
<evidence type="ECO:0000313" key="7">
    <source>
        <dbReference type="Proteomes" id="UP000005496"/>
    </source>
</evidence>
<comment type="caution">
    <text evidence="6">The sequence shown here is derived from an EMBL/GenBank/DDBJ whole genome shotgun (WGS) entry which is preliminary data.</text>
</comment>
<dbReference type="OrthoDB" id="9777604at2"/>
<feature type="active site" evidence="3">
    <location>
        <position position="170"/>
    </location>
</feature>
<evidence type="ECO:0000256" key="2">
    <source>
        <dbReference type="ARBA" id="ARBA00023027"/>
    </source>
</evidence>
<evidence type="ECO:0000256" key="3">
    <source>
        <dbReference type="PIRSR" id="PIRSR000103-1"/>
    </source>
</evidence>
<name>D6SKH6_9BACT</name>
<dbReference type="SUPFAM" id="SSF51735">
    <property type="entry name" value="NAD(P)-binding Rossmann-fold domains"/>
    <property type="match status" value="1"/>
</dbReference>
<evidence type="ECO:0000313" key="6">
    <source>
        <dbReference type="EMBL" id="EFI36379.1"/>
    </source>
</evidence>
<dbReference type="InterPro" id="IPR015815">
    <property type="entry name" value="HIBADH-related"/>
</dbReference>
<gene>
    <name evidence="6" type="ORF">Dthio_PD3851</name>
</gene>
<dbReference type="Pfam" id="PF14833">
    <property type="entry name" value="NAD_binding_11"/>
    <property type="match status" value="1"/>
</dbReference>
<proteinExistence type="predicted"/>
<protein>
    <submittedName>
        <fullName evidence="6">6-phosphogluconate dehydrogenase NAD-binding</fullName>
    </submittedName>
</protein>
<accession>D6SKH6</accession>
<organism evidence="6 7">
    <name type="scientific">Desulfonatronospira thiodismutans ASO3-1</name>
    <dbReference type="NCBI Taxonomy" id="555779"/>
    <lineage>
        <taxon>Bacteria</taxon>
        <taxon>Pseudomonadati</taxon>
        <taxon>Thermodesulfobacteriota</taxon>
        <taxon>Desulfovibrionia</taxon>
        <taxon>Desulfovibrionales</taxon>
        <taxon>Desulfonatronovibrionaceae</taxon>
        <taxon>Desulfonatronospira</taxon>
    </lineage>
</organism>
<dbReference type="PANTHER" id="PTHR43060">
    <property type="entry name" value="3-HYDROXYISOBUTYRATE DEHYDROGENASE-LIKE 1, MITOCHONDRIAL-RELATED"/>
    <property type="match status" value="1"/>
</dbReference>
<dbReference type="InterPro" id="IPR008927">
    <property type="entry name" value="6-PGluconate_DH-like_C_sf"/>
</dbReference>
<keyword evidence="1" id="KW-0560">Oxidoreductase</keyword>
<feature type="domain" description="3-hydroxyisobutyrate dehydrogenase-like NAD-binding" evidence="5">
    <location>
        <begin position="168"/>
        <end position="283"/>
    </location>
</feature>
<reference evidence="6" key="1">
    <citation type="submission" date="2010-05" db="EMBL/GenBank/DDBJ databases">
        <title>The draft genome of Desulfonatronospira thiodismutans ASO3-1.</title>
        <authorList>
            <consortium name="US DOE Joint Genome Institute (JGI-PGF)"/>
            <person name="Lucas S."/>
            <person name="Copeland A."/>
            <person name="Lapidus A."/>
            <person name="Cheng J.-F."/>
            <person name="Bruce D."/>
            <person name="Goodwin L."/>
            <person name="Pitluck S."/>
            <person name="Chertkov O."/>
            <person name="Brettin T."/>
            <person name="Detter J.C."/>
            <person name="Han C."/>
            <person name="Land M.L."/>
            <person name="Hauser L."/>
            <person name="Kyrpides N."/>
            <person name="Mikhailova N."/>
            <person name="Muyzer G."/>
            <person name="Woyke T."/>
        </authorList>
    </citation>
    <scope>NUCLEOTIDE SEQUENCE [LARGE SCALE GENOMIC DNA]</scope>
    <source>
        <strain evidence="6">ASO3-1</strain>
    </source>
</reference>